<evidence type="ECO:0000313" key="1">
    <source>
        <dbReference type="EMBL" id="GIY26113.1"/>
    </source>
</evidence>
<dbReference type="EMBL" id="BPLR01008628">
    <property type="protein sequence ID" value="GIY26113.1"/>
    <property type="molecule type" value="Genomic_DNA"/>
</dbReference>
<proteinExistence type="predicted"/>
<dbReference type="AlphaFoldDB" id="A0AAV4RW60"/>
<organism evidence="1 2">
    <name type="scientific">Caerostris extrusa</name>
    <name type="common">Bark spider</name>
    <name type="synonym">Caerostris bankana</name>
    <dbReference type="NCBI Taxonomy" id="172846"/>
    <lineage>
        <taxon>Eukaryota</taxon>
        <taxon>Metazoa</taxon>
        <taxon>Ecdysozoa</taxon>
        <taxon>Arthropoda</taxon>
        <taxon>Chelicerata</taxon>
        <taxon>Arachnida</taxon>
        <taxon>Araneae</taxon>
        <taxon>Araneomorphae</taxon>
        <taxon>Entelegynae</taxon>
        <taxon>Araneoidea</taxon>
        <taxon>Araneidae</taxon>
        <taxon>Caerostris</taxon>
    </lineage>
</organism>
<comment type="caution">
    <text evidence="1">The sequence shown here is derived from an EMBL/GenBank/DDBJ whole genome shotgun (WGS) entry which is preliminary data.</text>
</comment>
<name>A0AAV4RW60_CAEEX</name>
<gene>
    <name evidence="1" type="ORF">CEXT_462321</name>
</gene>
<evidence type="ECO:0000313" key="2">
    <source>
        <dbReference type="Proteomes" id="UP001054945"/>
    </source>
</evidence>
<reference evidence="1 2" key="1">
    <citation type="submission" date="2021-06" db="EMBL/GenBank/DDBJ databases">
        <title>Caerostris extrusa draft genome.</title>
        <authorList>
            <person name="Kono N."/>
            <person name="Arakawa K."/>
        </authorList>
    </citation>
    <scope>NUCLEOTIDE SEQUENCE [LARGE SCALE GENOMIC DNA]</scope>
</reference>
<accession>A0AAV4RW60</accession>
<protein>
    <submittedName>
        <fullName evidence="1">Uncharacterized protein</fullName>
    </submittedName>
</protein>
<keyword evidence="2" id="KW-1185">Reference proteome</keyword>
<sequence length="125" mass="14707">MFERKILRAKFGPVQEGGRWRIRYNFELYWLYIQPQIIQVIYSNRLRWLGHVWSNWEELQALWTTTNHTKSYVITAWATTPHHTTSLCLELSCPYTVTGPCLEKGKNCTGSINNHKSYKSSVVID</sequence>
<dbReference type="Proteomes" id="UP001054945">
    <property type="component" value="Unassembled WGS sequence"/>
</dbReference>